<dbReference type="Proteomes" id="UP001302072">
    <property type="component" value="Chromosome"/>
</dbReference>
<name>A0ABY9YUH6_9GAMM</name>
<proteinExistence type="predicted"/>
<sequence length="398" mass="42815">MVSGTKRTRARSAWLWVCGLVVVFASGAAQAADKSQQAYWAGFAYTADQSAVKASTPRTAAVLEARGLPTLNKALWARLSVQKPTQLELIDQPLAMLDGTTSATVLAAALDRELISVEPIGNQYKVLVEVALQALFFDFRERQVVASYPITLQRIDVQDYRPDSDDVDAIIADLLYGNAATSLPQVLAATLNPAKLPDASVRRLQVGEVTLSDAARAKLPDPALEPVLRATLAHELSKAVSSNTGIGLLPPATGQAIGGAMAARFADGKVYQLKIPEADYVIKLKLDAMKHGVINETPAVKTMLFGAFFNVSVVEPFSGKVFFDQPLRKGATKVVPVTQWQVDQWSASYETVLAGLDAFAGAAAKRADSRAWLDEQKPGGKPLQQQTQALQELIKSCR</sequence>
<evidence type="ECO:0000256" key="1">
    <source>
        <dbReference type="SAM" id="SignalP"/>
    </source>
</evidence>
<gene>
    <name evidence="2" type="ORF">PDM29_09910</name>
</gene>
<protein>
    <submittedName>
        <fullName evidence="2">Uncharacterized protein</fullName>
    </submittedName>
</protein>
<feature type="chain" id="PRO_5045505850" evidence="1">
    <location>
        <begin position="32"/>
        <end position="398"/>
    </location>
</feature>
<evidence type="ECO:0000313" key="2">
    <source>
        <dbReference type="EMBL" id="WNH54567.1"/>
    </source>
</evidence>
<reference evidence="2 3" key="1">
    <citation type="submission" date="2022-12" db="EMBL/GenBank/DDBJ databases">
        <title>Two new species, Stenotrophomonas aracearum and Stenotrophomonas oahuensis, isolated from Anthurium (Araceae family) in Hawaii.</title>
        <authorList>
            <person name="Chunag S.C."/>
            <person name="Dobhal S."/>
            <person name="Alvarez A."/>
            <person name="Arif M."/>
        </authorList>
    </citation>
    <scope>NUCLEOTIDE SEQUENCE [LARGE SCALE GENOMIC DNA]</scope>
    <source>
        <strain evidence="2 3">A5586</strain>
    </source>
</reference>
<keyword evidence="3" id="KW-1185">Reference proteome</keyword>
<organism evidence="2 3">
    <name type="scientific">Stenotrophomonas oahuensis</name>
    <dbReference type="NCBI Taxonomy" id="3003271"/>
    <lineage>
        <taxon>Bacteria</taxon>
        <taxon>Pseudomonadati</taxon>
        <taxon>Pseudomonadota</taxon>
        <taxon>Gammaproteobacteria</taxon>
        <taxon>Lysobacterales</taxon>
        <taxon>Lysobacteraceae</taxon>
        <taxon>Stenotrophomonas</taxon>
    </lineage>
</organism>
<dbReference type="EMBL" id="CP115541">
    <property type="protein sequence ID" value="WNH54567.1"/>
    <property type="molecule type" value="Genomic_DNA"/>
</dbReference>
<accession>A0ABY9YUH6</accession>
<keyword evidence="1" id="KW-0732">Signal</keyword>
<evidence type="ECO:0000313" key="3">
    <source>
        <dbReference type="Proteomes" id="UP001302072"/>
    </source>
</evidence>
<dbReference type="RefSeq" id="WP_311193658.1">
    <property type="nucleotide sequence ID" value="NZ_CP115541.1"/>
</dbReference>
<feature type="signal peptide" evidence="1">
    <location>
        <begin position="1"/>
        <end position="31"/>
    </location>
</feature>